<sequence length="129" mass="14136">MKNIINQFSPYAHIFPRLVLAVTFLIHGYPKILDCSGLISLFDSKGIPSFLAYLIGPFEVIGGLLLLYGIFKDWATRAGSILLAIIMLGAISVVHIKDGWNANEWQLLILAVCILYAVKGNSINNSASE</sequence>
<dbReference type="InterPro" id="IPR051907">
    <property type="entry name" value="DoxX-like_oxidoreductase"/>
</dbReference>
<name>A0A382XJN7_9ZZZZ</name>
<feature type="transmembrane region" description="Helical" evidence="6">
    <location>
        <begin position="102"/>
        <end position="118"/>
    </location>
</feature>
<proteinExistence type="predicted"/>
<organism evidence="7">
    <name type="scientific">marine metagenome</name>
    <dbReference type="NCBI Taxonomy" id="408172"/>
    <lineage>
        <taxon>unclassified sequences</taxon>
        <taxon>metagenomes</taxon>
        <taxon>ecological metagenomes</taxon>
    </lineage>
</organism>
<keyword evidence="3 6" id="KW-0812">Transmembrane</keyword>
<keyword evidence="2" id="KW-1003">Cell membrane</keyword>
<evidence type="ECO:0000256" key="4">
    <source>
        <dbReference type="ARBA" id="ARBA00022989"/>
    </source>
</evidence>
<keyword evidence="5 6" id="KW-0472">Membrane</keyword>
<dbReference type="AlphaFoldDB" id="A0A382XJN7"/>
<feature type="transmembrane region" description="Helical" evidence="6">
    <location>
        <begin position="78"/>
        <end position="96"/>
    </location>
</feature>
<gene>
    <name evidence="7" type="ORF">METZ01_LOCUS423372</name>
</gene>
<evidence type="ECO:0000313" key="7">
    <source>
        <dbReference type="EMBL" id="SVD70518.1"/>
    </source>
</evidence>
<evidence type="ECO:0000256" key="5">
    <source>
        <dbReference type="ARBA" id="ARBA00023136"/>
    </source>
</evidence>
<evidence type="ECO:0008006" key="8">
    <source>
        <dbReference type="Google" id="ProtNLM"/>
    </source>
</evidence>
<keyword evidence="4 6" id="KW-1133">Transmembrane helix</keyword>
<dbReference type="GO" id="GO:0005886">
    <property type="term" value="C:plasma membrane"/>
    <property type="evidence" value="ECO:0007669"/>
    <property type="project" value="UniProtKB-SubCell"/>
</dbReference>
<feature type="transmembrane region" description="Helical" evidence="6">
    <location>
        <begin position="50"/>
        <end position="71"/>
    </location>
</feature>
<dbReference type="InterPro" id="IPR032808">
    <property type="entry name" value="DoxX"/>
</dbReference>
<feature type="transmembrane region" description="Helical" evidence="6">
    <location>
        <begin position="12"/>
        <end position="30"/>
    </location>
</feature>
<evidence type="ECO:0000256" key="2">
    <source>
        <dbReference type="ARBA" id="ARBA00022475"/>
    </source>
</evidence>
<dbReference type="PANTHER" id="PTHR33452">
    <property type="entry name" value="OXIDOREDUCTASE CATD-RELATED"/>
    <property type="match status" value="1"/>
</dbReference>
<reference evidence="7" key="1">
    <citation type="submission" date="2018-05" db="EMBL/GenBank/DDBJ databases">
        <authorList>
            <person name="Lanie J.A."/>
            <person name="Ng W.-L."/>
            <person name="Kazmierczak K.M."/>
            <person name="Andrzejewski T.M."/>
            <person name="Davidsen T.M."/>
            <person name="Wayne K.J."/>
            <person name="Tettelin H."/>
            <person name="Glass J.I."/>
            <person name="Rusch D."/>
            <person name="Podicherti R."/>
            <person name="Tsui H.-C.T."/>
            <person name="Winkler M.E."/>
        </authorList>
    </citation>
    <scope>NUCLEOTIDE SEQUENCE</scope>
</reference>
<evidence type="ECO:0000256" key="1">
    <source>
        <dbReference type="ARBA" id="ARBA00004651"/>
    </source>
</evidence>
<dbReference type="PANTHER" id="PTHR33452:SF1">
    <property type="entry name" value="INNER MEMBRANE PROTEIN YPHA-RELATED"/>
    <property type="match status" value="1"/>
</dbReference>
<dbReference type="EMBL" id="UINC01167814">
    <property type="protein sequence ID" value="SVD70518.1"/>
    <property type="molecule type" value="Genomic_DNA"/>
</dbReference>
<protein>
    <recommendedName>
        <fullName evidence="8">DoxX family protein</fullName>
    </recommendedName>
</protein>
<comment type="subcellular location">
    <subcellularLocation>
        <location evidence="1">Cell membrane</location>
        <topology evidence="1">Multi-pass membrane protein</topology>
    </subcellularLocation>
</comment>
<evidence type="ECO:0000256" key="6">
    <source>
        <dbReference type="SAM" id="Phobius"/>
    </source>
</evidence>
<evidence type="ECO:0000256" key="3">
    <source>
        <dbReference type="ARBA" id="ARBA00022692"/>
    </source>
</evidence>
<dbReference type="Pfam" id="PF07681">
    <property type="entry name" value="DoxX"/>
    <property type="match status" value="1"/>
</dbReference>
<accession>A0A382XJN7</accession>